<dbReference type="Gene3D" id="3.40.30.10">
    <property type="entry name" value="Glutaredoxin"/>
    <property type="match status" value="1"/>
</dbReference>
<dbReference type="SUPFAM" id="SSF52833">
    <property type="entry name" value="Thioredoxin-like"/>
    <property type="match status" value="1"/>
</dbReference>
<dbReference type="Pfam" id="PF00462">
    <property type="entry name" value="Glutaredoxin"/>
    <property type="match status" value="1"/>
</dbReference>
<dbReference type="InterPro" id="IPR011767">
    <property type="entry name" value="GLR_AS"/>
</dbReference>
<dbReference type="GO" id="GO:0005739">
    <property type="term" value="C:mitochondrion"/>
    <property type="evidence" value="ECO:0007669"/>
    <property type="project" value="TreeGrafter"/>
</dbReference>
<dbReference type="OrthoDB" id="423541at2759"/>
<sequence>MNLRLYQYQSCPFCSKVRAFLEFYGFSYEIVEVNPVTKSQLSFSRDYKKVRFFWRLILGLRCVQ</sequence>
<reference evidence="3" key="1">
    <citation type="submission" date="2018-11" db="EMBL/GenBank/DDBJ databases">
        <authorList>
            <consortium name="Pathogen Informatics"/>
        </authorList>
    </citation>
    <scope>NUCLEOTIDE SEQUENCE [LARGE SCALE GENOMIC DNA]</scope>
</reference>
<dbReference type="InterPro" id="IPR002109">
    <property type="entry name" value="Glutaredoxin"/>
</dbReference>
<evidence type="ECO:0000256" key="1">
    <source>
        <dbReference type="ARBA" id="ARBA00002549"/>
    </source>
</evidence>
<evidence type="ECO:0000313" key="3">
    <source>
        <dbReference type="EMBL" id="VDP40384.1"/>
    </source>
</evidence>
<dbReference type="PANTHER" id="PTHR12782">
    <property type="entry name" value="MICROSOMAL PROSTAGLANDIN E SYNTHASE-2"/>
    <property type="match status" value="1"/>
</dbReference>
<comment type="function">
    <text evidence="1">Has a glutathione-disulfide oxidoreductase activity in the presence of NADPH and glutathione reductase. Reduces low molecular weight disulfides and proteins.</text>
</comment>
<protein>
    <recommendedName>
        <fullName evidence="2">Glutaredoxin domain-containing protein</fullName>
    </recommendedName>
</protein>
<dbReference type="EMBL" id="UZAH01035366">
    <property type="protein sequence ID" value="VDP40384.1"/>
    <property type="molecule type" value="Genomic_DNA"/>
</dbReference>
<organism evidence="3">
    <name type="scientific">Heligmosomoides polygyrus</name>
    <name type="common">Parasitic roundworm</name>
    <dbReference type="NCBI Taxonomy" id="6339"/>
    <lineage>
        <taxon>Eukaryota</taxon>
        <taxon>Metazoa</taxon>
        <taxon>Ecdysozoa</taxon>
        <taxon>Nematoda</taxon>
        <taxon>Chromadorea</taxon>
        <taxon>Rhabditida</taxon>
        <taxon>Rhabditina</taxon>
        <taxon>Rhabditomorpha</taxon>
        <taxon>Strongyloidea</taxon>
        <taxon>Heligmosomidae</taxon>
        <taxon>Heligmosomoides</taxon>
    </lineage>
</organism>
<accession>A0A3P8E7E8</accession>
<name>A0A3P8E7E8_HELPZ</name>
<gene>
    <name evidence="3" type="ORF">HPBE_LOCUS23699</name>
</gene>
<feature type="domain" description="Glutaredoxin" evidence="2">
    <location>
        <begin position="5"/>
        <end position="34"/>
    </location>
</feature>
<dbReference type="PROSITE" id="PS00195">
    <property type="entry name" value="GLUTAREDOXIN_1"/>
    <property type="match status" value="1"/>
</dbReference>
<dbReference type="InterPro" id="IPR036249">
    <property type="entry name" value="Thioredoxin-like_sf"/>
</dbReference>
<evidence type="ECO:0000259" key="2">
    <source>
        <dbReference type="Pfam" id="PF00462"/>
    </source>
</evidence>
<dbReference type="GO" id="GO:0050220">
    <property type="term" value="F:prostaglandin-E synthase activity"/>
    <property type="evidence" value="ECO:0007669"/>
    <property type="project" value="TreeGrafter"/>
</dbReference>
<dbReference type="AlphaFoldDB" id="A0A3P8E7E8"/>
<dbReference type="PANTHER" id="PTHR12782:SF5">
    <property type="entry name" value="PROSTAGLANDIN E SYNTHASE 2"/>
    <property type="match status" value="1"/>
</dbReference>
<proteinExistence type="predicted"/>